<sequence length="417" mass="43975">MNFLRNFGIAIDALLANKLRSALTMLGIIIGVGSVVALLSIGNGVQQSISRQITNIGTNLVTVVPGQVRITAGPPTSQGIRTATQVKPLTDADANAIRERVPNLLGVAPELTVNNVTVAFQREKILITARGVTLDYNRVRNLEIAQGRWFDQADDERASRVAILGSDAADALFGGLNPIGQTIRVGNAPFTVIGVTVPVGAGFAGNPDTSVFVPLQTAYRTISNARTASGARRVSVIYISALSSEDIPRVERAVAQVMRQQHAIREGAEDDFTVLTQQQFLSIADSITGILTLFLGAIAGISLLVGGIGIMNIMLVSVTERTKEIGLRKAVGAKKRTILMQFLVETITLSLIGGAFGILLGVSAALLVGATGIIATTVTLESIALAVTFSFAVGLFFGLYPANRAASLQPIEAVRYE</sequence>
<keyword evidence="3 7" id="KW-0812">Transmembrane</keyword>
<dbReference type="AlphaFoldDB" id="A0A2M8PIL7"/>
<proteinExistence type="inferred from homology"/>
<feature type="domain" description="MacB-like periplasmic core" evidence="9">
    <location>
        <begin position="21"/>
        <end position="256"/>
    </location>
</feature>
<dbReference type="Pfam" id="PF02687">
    <property type="entry name" value="FtsX"/>
    <property type="match status" value="1"/>
</dbReference>
<accession>A0A2M8PIL7</accession>
<keyword evidence="5 7" id="KW-0472">Membrane</keyword>
<evidence type="ECO:0000256" key="1">
    <source>
        <dbReference type="ARBA" id="ARBA00004651"/>
    </source>
</evidence>
<comment type="similarity">
    <text evidence="6">Belongs to the ABC-4 integral membrane protein family.</text>
</comment>
<evidence type="ECO:0000256" key="4">
    <source>
        <dbReference type="ARBA" id="ARBA00022989"/>
    </source>
</evidence>
<feature type="transmembrane region" description="Helical" evidence="7">
    <location>
        <begin position="21"/>
        <end position="42"/>
    </location>
</feature>
<feature type="transmembrane region" description="Helical" evidence="7">
    <location>
        <begin position="373"/>
        <end position="400"/>
    </location>
</feature>
<evidence type="ECO:0000313" key="11">
    <source>
        <dbReference type="Proteomes" id="UP000229681"/>
    </source>
</evidence>
<protein>
    <recommendedName>
        <fullName evidence="12">Multidrug ABC transporter substrate-binding protein</fullName>
    </recommendedName>
</protein>
<evidence type="ECO:0000256" key="7">
    <source>
        <dbReference type="SAM" id="Phobius"/>
    </source>
</evidence>
<dbReference type="Pfam" id="PF12704">
    <property type="entry name" value="MacB_PCD"/>
    <property type="match status" value="1"/>
</dbReference>
<comment type="caution">
    <text evidence="10">The sequence shown here is derived from an EMBL/GenBank/DDBJ whole genome shotgun (WGS) entry which is preliminary data.</text>
</comment>
<dbReference type="InterPro" id="IPR050250">
    <property type="entry name" value="Macrolide_Exporter_MacB"/>
</dbReference>
<keyword evidence="2" id="KW-1003">Cell membrane</keyword>
<name>A0A2M8PIL7_9CHLR</name>
<feature type="transmembrane region" description="Helical" evidence="7">
    <location>
        <begin position="290"/>
        <end position="318"/>
    </location>
</feature>
<evidence type="ECO:0000256" key="2">
    <source>
        <dbReference type="ARBA" id="ARBA00022475"/>
    </source>
</evidence>
<dbReference type="EMBL" id="PGTM01000003">
    <property type="protein sequence ID" value="PJF37386.1"/>
    <property type="molecule type" value="Genomic_DNA"/>
</dbReference>
<comment type="subcellular location">
    <subcellularLocation>
        <location evidence="1">Cell membrane</location>
        <topology evidence="1">Multi-pass membrane protein</topology>
    </subcellularLocation>
</comment>
<feature type="transmembrane region" description="Helical" evidence="7">
    <location>
        <begin position="339"/>
        <end position="367"/>
    </location>
</feature>
<dbReference type="GO" id="GO:0005886">
    <property type="term" value="C:plasma membrane"/>
    <property type="evidence" value="ECO:0007669"/>
    <property type="project" value="UniProtKB-SubCell"/>
</dbReference>
<dbReference type="PANTHER" id="PTHR30572">
    <property type="entry name" value="MEMBRANE COMPONENT OF TRANSPORTER-RELATED"/>
    <property type="match status" value="1"/>
</dbReference>
<evidence type="ECO:0000256" key="5">
    <source>
        <dbReference type="ARBA" id="ARBA00023136"/>
    </source>
</evidence>
<evidence type="ECO:0000256" key="3">
    <source>
        <dbReference type="ARBA" id="ARBA00022692"/>
    </source>
</evidence>
<evidence type="ECO:0000259" key="8">
    <source>
        <dbReference type="Pfam" id="PF02687"/>
    </source>
</evidence>
<dbReference type="InterPro" id="IPR003838">
    <property type="entry name" value="ABC3_permease_C"/>
</dbReference>
<organism evidence="10 11">
    <name type="scientific">Candidatus Thermofonsia Clade 1 bacterium</name>
    <dbReference type="NCBI Taxonomy" id="2364210"/>
    <lineage>
        <taxon>Bacteria</taxon>
        <taxon>Bacillati</taxon>
        <taxon>Chloroflexota</taxon>
        <taxon>Candidatus Thermofontia</taxon>
        <taxon>Candidatus Thermofonsia Clade 1</taxon>
    </lineage>
</organism>
<dbReference type="InterPro" id="IPR025857">
    <property type="entry name" value="MacB_PCD"/>
</dbReference>
<evidence type="ECO:0000259" key="9">
    <source>
        <dbReference type="Pfam" id="PF12704"/>
    </source>
</evidence>
<reference evidence="10 11" key="1">
    <citation type="submission" date="2017-11" db="EMBL/GenBank/DDBJ databases">
        <title>Evolution of Phototrophy in the Chloroflexi Phylum Driven by Horizontal Gene Transfer.</title>
        <authorList>
            <person name="Ward L.M."/>
            <person name="Hemp J."/>
            <person name="Shih P.M."/>
            <person name="Mcglynn S.E."/>
            <person name="Fischer W."/>
        </authorList>
    </citation>
    <scope>NUCLEOTIDE SEQUENCE [LARGE SCALE GENOMIC DNA]</scope>
    <source>
        <strain evidence="10">JP3_13</strain>
    </source>
</reference>
<dbReference type="GO" id="GO:0022857">
    <property type="term" value="F:transmembrane transporter activity"/>
    <property type="evidence" value="ECO:0007669"/>
    <property type="project" value="TreeGrafter"/>
</dbReference>
<evidence type="ECO:0000256" key="6">
    <source>
        <dbReference type="ARBA" id="ARBA00038076"/>
    </source>
</evidence>
<dbReference type="Proteomes" id="UP000229681">
    <property type="component" value="Unassembled WGS sequence"/>
</dbReference>
<dbReference type="PANTHER" id="PTHR30572:SF4">
    <property type="entry name" value="ABC TRANSPORTER PERMEASE YTRF"/>
    <property type="match status" value="1"/>
</dbReference>
<keyword evidence="4 7" id="KW-1133">Transmembrane helix</keyword>
<gene>
    <name evidence="10" type="ORF">CUN49_00565</name>
</gene>
<evidence type="ECO:0008006" key="12">
    <source>
        <dbReference type="Google" id="ProtNLM"/>
    </source>
</evidence>
<feature type="domain" description="ABC3 transporter permease C-terminal" evidence="8">
    <location>
        <begin position="297"/>
        <end position="410"/>
    </location>
</feature>
<evidence type="ECO:0000313" key="10">
    <source>
        <dbReference type="EMBL" id="PJF37386.1"/>
    </source>
</evidence>